<gene>
    <name evidence="9" type="primary">humD4</name>
</gene>
<keyword evidence="2 6" id="KW-0812">Transmembrane</keyword>
<keyword evidence="6" id="KW-0813">Transport</keyword>
<feature type="transmembrane region" description="Helical" evidence="6">
    <location>
        <begin position="87"/>
        <end position="110"/>
    </location>
</feature>
<dbReference type="GO" id="GO:0046677">
    <property type="term" value="P:response to antibiotic"/>
    <property type="evidence" value="ECO:0007669"/>
    <property type="project" value="UniProtKB-KW"/>
</dbReference>
<keyword evidence="3 6" id="KW-1133">Transmembrane helix</keyword>
<feature type="region of interest" description="Disordered" evidence="7">
    <location>
        <begin position="1"/>
        <end position="26"/>
    </location>
</feature>
<dbReference type="GO" id="GO:0140359">
    <property type="term" value="F:ABC-type transporter activity"/>
    <property type="evidence" value="ECO:0007669"/>
    <property type="project" value="InterPro"/>
</dbReference>
<protein>
    <recommendedName>
        <fullName evidence="6">Transport permease protein</fullName>
    </recommendedName>
</protein>
<evidence type="ECO:0000256" key="6">
    <source>
        <dbReference type="RuleBase" id="RU361157"/>
    </source>
</evidence>
<feature type="transmembrane region" description="Helical" evidence="6">
    <location>
        <begin position="197"/>
        <end position="214"/>
    </location>
</feature>
<proteinExistence type="inferred from homology"/>
<organism evidence="9">
    <name type="scientific">Streptomyces humidus</name>
    <dbReference type="NCBI Taxonomy" id="52259"/>
    <lineage>
        <taxon>Bacteria</taxon>
        <taxon>Bacillati</taxon>
        <taxon>Actinomycetota</taxon>
        <taxon>Actinomycetes</taxon>
        <taxon>Kitasatosporales</taxon>
        <taxon>Streptomycetaceae</taxon>
        <taxon>Streptomyces</taxon>
    </lineage>
</organism>
<reference evidence="9" key="1">
    <citation type="journal article" date="2020" name="Antibiotics">
        <title>Identification and Heterologous Expression of the Biosynthetic Gene Cluster Encoding the Lasso Peptide Humidimycin, a Caspofungin Activity Potentiator.</title>
        <authorList>
            <person name="Sanchez-Hidalgo M."/>
            <person name="Martin J."/>
            <person name="Genilloud O."/>
        </authorList>
    </citation>
    <scope>NUCLEOTIDE SEQUENCE</scope>
    <source>
        <strain evidence="9">CA-100629</strain>
    </source>
</reference>
<dbReference type="GO" id="GO:0043190">
    <property type="term" value="C:ATP-binding cassette (ABC) transporter complex"/>
    <property type="evidence" value="ECO:0007669"/>
    <property type="project" value="InterPro"/>
</dbReference>
<evidence type="ECO:0000259" key="8">
    <source>
        <dbReference type="PROSITE" id="PS51012"/>
    </source>
</evidence>
<dbReference type="AlphaFoldDB" id="A0A6C0QLA9"/>
<feature type="domain" description="ABC transmembrane type-2" evidence="8">
    <location>
        <begin position="49"/>
        <end position="290"/>
    </location>
</feature>
<feature type="transmembrane region" description="Helical" evidence="6">
    <location>
        <begin position="131"/>
        <end position="158"/>
    </location>
</feature>
<dbReference type="InterPro" id="IPR000412">
    <property type="entry name" value="ABC_2_transport"/>
</dbReference>
<dbReference type="Pfam" id="PF01061">
    <property type="entry name" value="ABC2_membrane"/>
    <property type="match status" value="1"/>
</dbReference>
<evidence type="ECO:0000256" key="4">
    <source>
        <dbReference type="ARBA" id="ARBA00023136"/>
    </source>
</evidence>
<comment type="subcellular location">
    <subcellularLocation>
        <location evidence="6">Cell membrane</location>
        <topology evidence="6">Multi-pass membrane protein</topology>
    </subcellularLocation>
    <subcellularLocation>
        <location evidence="1">Membrane</location>
        <topology evidence="1">Multi-pass membrane protein</topology>
    </subcellularLocation>
</comment>
<evidence type="ECO:0000313" key="9">
    <source>
        <dbReference type="EMBL" id="QHZ32197.1"/>
    </source>
</evidence>
<feature type="transmembrane region" description="Helical" evidence="6">
    <location>
        <begin position="48"/>
        <end position="67"/>
    </location>
</feature>
<keyword evidence="5" id="KW-0046">Antibiotic resistance</keyword>
<feature type="transmembrane region" description="Helical" evidence="6">
    <location>
        <begin position="164"/>
        <end position="185"/>
    </location>
</feature>
<dbReference type="InterPro" id="IPR013525">
    <property type="entry name" value="ABC2_TM"/>
</dbReference>
<name>A0A6C0QLA9_9ACTN</name>
<evidence type="ECO:0000256" key="7">
    <source>
        <dbReference type="SAM" id="MobiDB-lite"/>
    </source>
</evidence>
<sequence length="291" mass="31210">MSRIDTAPAVPGDKTATADRPPADRRGNAFRPYALLWRREMTRLRHNPVRLAMGLVTPLLFLVVLGTGLDAASSTLGKAQLNDYRAYLFPGVLVMSVQAPAIAVGISLVWDRRLGVLRQMLVSPFPRSSIVLGLALGGATTGGIYGLMVLSVGGIASIRYTPMLLLVLLEMLLVALMFTAFGLLAAVTIKQVDTFQIVVNLSMMPLMFFSGAMFPPNGLPGWLDAVVKLNPLTYGVDAVRRTLPGPDILTSEQTRLLLGGWNPPVLAELGLLAAITAVALGLATYRFSRTP</sequence>
<evidence type="ECO:0000256" key="5">
    <source>
        <dbReference type="ARBA" id="ARBA00023251"/>
    </source>
</evidence>
<dbReference type="PIRSF" id="PIRSF006648">
    <property type="entry name" value="DrrB"/>
    <property type="match status" value="1"/>
</dbReference>
<dbReference type="PROSITE" id="PS51012">
    <property type="entry name" value="ABC_TM2"/>
    <property type="match status" value="1"/>
</dbReference>
<evidence type="ECO:0000256" key="2">
    <source>
        <dbReference type="ARBA" id="ARBA00022692"/>
    </source>
</evidence>
<keyword evidence="4 6" id="KW-0472">Membrane</keyword>
<evidence type="ECO:0000256" key="3">
    <source>
        <dbReference type="ARBA" id="ARBA00022989"/>
    </source>
</evidence>
<comment type="similarity">
    <text evidence="6">Belongs to the ABC-2 integral membrane protein family.</text>
</comment>
<accession>A0A6C0QLA9</accession>
<dbReference type="PANTHER" id="PTHR43229:SF2">
    <property type="entry name" value="NODULATION PROTEIN J"/>
    <property type="match status" value="1"/>
</dbReference>
<feature type="transmembrane region" description="Helical" evidence="6">
    <location>
        <begin position="265"/>
        <end position="285"/>
    </location>
</feature>
<dbReference type="EMBL" id="MN956991">
    <property type="protein sequence ID" value="QHZ32197.1"/>
    <property type="molecule type" value="Genomic_DNA"/>
</dbReference>
<dbReference type="PRINTS" id="PR00164">
    <property type="entry name" value="ABC2TRNSPORT"/>
</dbReference>
<dbReference type="InterPro" id="IPR051784">
    <property type="entry name" value="Nod_factor_ABC_transporter"/>
</dbReference>
<keyword evidence="6" id="KW-1003">Cell membrane</keyword>
<dbReference type="PANTHER" id="PTHR43229">
    <property type="entry name" value="NODULATION PROTEIN J"/>
    <property type="match status" value="1"/>
</dbReference>
<evidence type="ECO:0000256" key="1">
    <source>
        <dbReference type="ARBA" id="ARBA00004141"/>
    </source>
</evidence>
<dbReference type="InterPro" id="IPR047817">
    <property type="entry name" value="ABC2_TM_bact-type"/>
</dbReference>